<evidence type="ECO:0000256" key="3">
    <source>
        <dbReference type="SAM" id="MobiDB-lite"/>
    </source>
</evidence>
<sequence>MALSPNRRISRMPSPDSRTDWPQSIIVHQQSRVLELTYADGTQYRLPFELLRVYSPSAEVRGHGPGQETLQTGKRKVDITALSQVGNYAVQPQFSDGHDSGIYSWDYLHFLGQNQESLWAEYLTRLEAAGIDRDAPMRPATPATHNCSSH</sequence>
<dbReference type="PANTHER" id="PTHR35303:SF5">
    <property type="entry name" value="OS02G0197800 PROTEIN"/>
    <property type="match status" value="1"/>
</dbReference>
<dbReference type="PANTHER" id="PTHR35303">
    <property type="entry name" value="OS02G0197800 PROTEIN"/>
    <property type="match status" value="1"/>
</dbReference>
<dbReference type="GO" id="GO:0046872">
    <property type="term" value="F:metal ion binding"/>
    <property type="evidence" value="ECO:0007669"/>
    <property type="project" value="UniProtKB-KW"/>
</dbReference>
<protein>
    <recommendedName>
        <fullName evidence="4">Gamma-butyrobetaine hydroxylase-like N-terminal domain-containing protein</fullName>
    </recommendedName>
</protein>
<dbReference type="InterPro" id="IPR010376">
    <property type="entry name" value="GBBH-like_N"/>
</dbReference>
<proteinExistence type="predicted"/>
<evidence type="ECO:0000313" key="5">
    <source>
        <dbReference type="EMBL" id="OIQ63063.1"/>
    </source>
</evidence>
<feature type="domain" description="Gamma-butyrobetaine hydroxylase-like N-terminal" evidence="4">
    <location>
        <begin position="26"/>
        <end position="109"/>
    </location>
</feature>
<keyword evidence="1" id="KW-0479">Metal-binding</keyword>
<comment type="caution">
    <text evidence="5">The sequence shown here is derived from an EMBL/GenBank/DDBJ whole genome shotgun (WGS) entry which is preliminary data.</text>
</comment>
<organism evidence="5">
    <name type="scientific">mine drainage metagenome</name>
    <dbReference type="NCBI Taxonomy" id="410659"/>
    <lineage>
        <taxon>unclassified sequences</taxon>
        <taxon>metagenomes</taxon>
        <taxon>ecological metagenomes</taxon>
    </lineage>
</organism>
<name>A0A1J5P5H5_9ZZZZ</name>
<dbReference type="Pfam" id="PF06155">
    <property type="entry name" value="GBBH-like_N"/>
    <property type="match status" value="1"/>
</dbReference>
<dbReference type="EMBL" id="MLJW01009340">
    <property type="protein sequence ID" value="OIQ63063.1"/>
    <property type="molecule type" value="Genomic_DNA"/>
</dbReference>
<dbReference type="InterPro" id="IPR038492">
    <property type="entry name" value="GBBH-like_N_sf"/>
</dbReference>
<evidence type="ECO:0000259" key="4">
    <source>
        <dbReference type="Pfam" id="PF06155"/>
    </source>
</evidence>
<reference evidence="5" key="1">
    <citation type="submission" date="2016-10" db="EMBL/GenBank/DDBJ databases">
        <title>Sequence of Gallionella enrichment culture.</title>
        <authorList>
            <person name="Poehlein A."/>
            <person name="Muehling M."/>
            <person name="Daniel R."/>
        </authorList>
    </citation>
    <scope>NUCLEOTIDE SEQUENCE</scope>
</reference>
<dbReference type="AlphaFoldDB" id="A0A1J5P5H5"/>
<gene>
    <name evidence="5" type="ORF">GALL_554020</name>
</gene>
<accession>A0A1J5P5H5</accession>
<feature type="region of interest" description="Disordered" evidence="3">
    <location>
        <begin position="1"/>
        <end position="21"/>
    </location>
</feature>
<evidence type="ECO:0000256" key="1">
    <source>
        <dbReference type="ARBA" id="ARBA00022723"/>
    </source>
</evidence>
<dbReference type="Gene3D" id="3.30.2020.30">
    <property type="match status" value="1"/>
</dbReference>
<evidence type="ECO:0000256" key="2">
    <source>
        <dbReference type="ARBA" id="ARBA00023004"/>
    </source>
</evidence>
<keyword evidence="2" id="KW-0408">Iron</keyword>